<comment type="caution">
    <text evidence="1">The sequence shown here is derived from an EMBL/GenBank/DDBJ whole genome shotgun (WGS) entry which is preliminary data.</text>
</comment>
<dbReference type="RefSeq" id="WP_307268188.1">
    <property type="nucleotide sequence ID" value="NZ_JAUSVX010000001.1"/>
</dbReference>
<evidence type="ECO:0000313" key="1">
    <source>
        <dbReference type="EMBL" id="MDQ0467890.1"/>
    </source>
</evidence>
<protein>
    <submittedName>
        <fullName evidence="1">Uncharacterized protein</fullName>
    </submittedName>
</protein>
<proteinExistence type="predicted"/>
<gene>
    <name evidence="1" type="ORF">QO011_000885</name>
</gene>
<reference evidence="1 2" key="1">
    <citation type="submission" date="2023-07" db="EMBL/GenBank/DDBJ databases">
        <title>Genomic Encyclopedia of Type Strains, Phase IV (KMG-IV): sequencing the most valuable type-strain genomes for metagenomic binning, comparative biology and taxonomic classification.</title>
        <authorList>
            <person name="Goeker M."/>
        </authorList>
    </citation>
    <scope>NUCLEOTIDE SEQUENCE [LARGE SCALE GENOMIC DNA]</scope>
    <source>
        <strain evidence="1 2">DSM 19619</strain>
    </source>
</reference>
<name>A0ABU0J0U8_9HYPH</name>
<evidence type="ECO:0000313" key="2">
    <source>
        <dbReference type="Proteomes" id="UP001242480"/>
    </source>
</evidence>
<organism evidence="1 2">
    <name type="scientific">Labrys wisconsinensis</name>
    <dbReference type="NCBI Taxonomy" id="425677"/>
    <lineage>
        <taxon>Bacteria</taxon>
        <taxon>Pseudomonadati</taxon>
        <taxon>Pseudomonadota</taxon>
        <taxon>Alphaproteobacteria</taxon>
        <taxon>Hyphomicrobiales</taxon>
        <taxon>Xanthobacteraceae</taxon>
        <taxon>Labrys</taxon>
    </lineage>
</organism>
<sequence>MTASRSWSLLDAAAEVHRPGCPSLSGFAATPADAMPDGAPDAVVAYGLEARRVYSDLRRLIGQTAGLLILAQASRRREALDLPTLAGAQELWGEVAERLGGLSAPQRLDPNLRHLIAAHRLAGSCLTALRAPVLADGAPDLTVALGNLTAAYRHLQAASEERLGMTMVDFRHSCCNCNA</sequence>
<keyword evidence="2" id="KW-1185">Reference proteome</keyword>
<accession>A0ABU0J0U8</accession>
<dbReference type="Proteomes" id="UP001242480">
    <property type="component" value="Unassembled WGS sequence"/>
</dbReference>
<dbReference type="EMBL" id="JAUSVX010000001">
    <property type="protein sequence ID" value="MDQ0467890.1"/>
    <property type="molecule type" value="Genomic_DNA"/>
</dbReference>